<accession>A0A1H4CGC6</accession>
<dbReference type="OrthoDB" id="5381546at2"/>
<dbReference type="Proteomes" id="UP000198850">
    <property type="component" value="Unassembled WGS sequence"/>
</dbReference>
<dbReference type="EMBL" id="FNRA01000004">
    <property type="protein sequence ID" value="SEA59112.1"/>
    <property type="molecule type" value="Genomic_DNA"/>
</dbReference>
<name>A0A1H4CGC6_9SPHI</name>
<gene>
    <name evidence="1" type="ORF">SAMN05443550_10432</name>
</gene>
<protein>
    <recommendedName>
        <fullName evidence="3">Outer membrane protein beta-barrel domain-containing protein</fullName>
    </recommendedName>
</protein>
<organism evidence="1 2">
    <name type="scientific">Pedobacter hartonius</name>
    <dbReference type="NCBI Taxonomy" id="425514"/>
    <lineage>
        <taxon>Bacteria</taxon>
        <taxon>Pseudomonadati</taxon>
        <taxon>Bacteroidota</taxon>
        <taxon>Sphingobacteriia</taxon>
        <taxon>Sphingobacteriales</taxon>
        <taxon>Sphingobacteriaceae</taxon>
        <taxon>Pedobacter</taxon>
    </lineage>
</organism>
<sequence>MANLLRTLLLFNILPLLLFSVQTAVAQSKLINTLIPDQVSIQYAGSIGYISGGLGYNLWKEKSTLSFHFGYVPKNKGGELDIAAVKLDYKPFAIHIGDQLIFHPINPVAFLSYTFGQDFGFEFDSQVYDKGYYFWSPALREHLGLTSELKILGDGSTKIKSISLYVEANTNDLYAINWYHDRKGIPFTDIFRLGFGLKMNF</sequence>
<dbReference type="STRING" id="425514.SAMN05443550_10432"/>
<evidence type="ECO:0000313" key="2">
    <source>
        <dbReference type="Proteomes" id="UP000198850"/>
    </source>
</evidence>
<reference evidence="1 2" key="1">
    <citation type="submission" date="2016-10" db="EMBL/GenBank/DDBJ databases">
        <authorList>
            <person name="de Groot N.N."/>
        </authorList>
    </citation>
    <scope>NUCLEOTIDE SEQUENCE [LARGE SCALE GENOMIC DNA]</scope>
    <source>
        <strain evidence="1 2">DSM 19033</strain>
    </source>
</reference>
<proteinExistence type="predicted"/>
<evidence type="ECO:0008006" key="3">
    <source>
        <dbReference type="Google" id="ProtNLM"/>
    </source>
</evidence>
<dbReference type="RefSeq" id="WP_090556188.1">
    <property type="nucleotide sequence ID" value="NZ_FNRA01000004.1"/>
</dbReference>
<dbReference type="AlphaFoldDB" id="A0A1H4CGC6"/>
<keyword evidence="2" id="KW-1185">Reference proteome</keyword>
<evidence type="ECO:0000313" key="1">
    <source>
        <dbReference type="EMBL" id="SEA59112.1"/>
    </source>
</evidence>